<name>A0A5P1F5U0_ASPOF</name>
<dbReference type="AlphaFoldDB" id="A0A5P1F5U0"/>
<proteinExistence type="predicted"/>
<gene>
    <name evidence="2" type="ORF">A4U43_C04F15600</name>
</gene>
<protein>
    <submittedName>
        <fullName evidence="2">Uncharacterized protein</fullName>
    </submittedName>
</protein>
<feature type="region of interest" description="Disordered" evidence="1">
    <location>
        <begin position="125"/>
        <end position="151"/>
    </location>
</feature>
<accession>A0A5P1F5U0</accession>
<evidence type="ECO:0000313" key="2">
    <source>
        <dbReference type="EMBL" id="ONK72089.1"/>
    </source>
</evidence>
<organism evidence="2 3">
    <name type="scientific">Asparagus officinalis</name>
    <name type="common">Garden asparagus</name>
    <dbReference type="NCBI Taxonomy" id="4686"/>
    <lineage>
        <taxon>Eukaryota</taxon>
        <taxon>Viridiplantae</taxon>
        <taxon>Streptophyta</taxon>
        <taxon>Embryophyta</taxon>
        <taxon>Tracheophyta</taxon>
        <taxon>Spermatophyta</taxon>
        <taxon>Magnoliopsida</taxon>
        <taxon>Liliopsida</taxon>
        <taxon>Asparagales</taxon>
        <taxon>Asparagaceae</taxon>
        <taxon>Asparagoideae</taxon>
        <taxon>Asparagus</taxon>
    </lineage>
</organism>
<dbReference type="Proteomes" id="UP000243459">
    <property type="component" value="Chromosome 4"/>
</dbReference>
<dbReference type="EMBL" id="CM007384">
    <property type="protein sequence ID" value="ONK72089.1"/>
    <property type="molecule type" value="Genomic_DNA"/>
</dbReference>
<keyword evidence="3" id="KW-1185">Reference proteome</keyword>
<evidence type="ECO:0000256" key="1">
    <source>
        <dbReference type="SAM" id="MobiDB-lite"/>
    </source>
</evidence>
<evidence type="ECO:0000313" key="3">
    <source>
        <dbReference type="Proteomes" id="UP000243459"/>
    </source>
</evidence>
<sequence>MGACIASITCWTMPVTRGLMPSPGIRVTSAGRRLSGAGLCKMKRAERGLGAESEEGRESDAQWIEVWNNEREGAWRVLRLEEEELGHDDGGRVVKDGDVDADHALLQELGEDVVGALALGGVRDHHRDQAVGPREGGGGASTGRSDEERRNMVGVREAVVDGELDLANDVKAVAEEEVLITMDATVERVLNGQNGAVGDPELDGLEGDLELLAAGDGLAVGP</sequence>
<reference evidence="3" key="1">
    <citation type="journal article" date="2017" name="Nat. Commun.">
        <title>The asparagus genome sheds light on the origin and evolution of a young Y chromosome.</title>
        <authorList>
            <person name="Harkess A."/>
            <person name="Zhou J."/>
            <person name="Xu C."/>
            <person name="Bowers J.E."/>
            <person name="Van der Hulst R."/>
            <person name="Ayyampalayam S."/>
            <person name="Mercati F."/>
            <person name="Riccardi P."/>
            <person name="McKain M.R."/>
            <person name="Kakrana A."/>
            <person name="Tang H."/>
            <person name="Ray J."/>
            <person name="Groenendijk J."/>
            <person name="Arikit S."/>
            <person name="Mathioni S.M."/>
            <person name="Nakano M."/>
            <person name="Shan H."/>
            <person name="Telgmann-Rauber A."/>
            <person name="Kanno A."/>
            <person name="Yue Z."/>
            <person name="Chen H."/>
            <person name="Li W."/>
            <person name="Chen Y."/>
            <person name="Xu X."/>
            <person name="Zhang Y."/>
            <person name="Luo S."/>
            <person name="Chen H."/>
            <person name="Gao J."/>
            <person name="Mao Z."/>
            <person name="Pires J.C."/>
            <person name="Luo M."/>
            <person name="Kudrna D."/>
            <person name="Wing R.A."/>
            <person name="Meyers B.C."/>
            <person name="Yi K."/>
            <person name="Kong H."/>
            <person name="Lavrijsen P."/>
            <person name="Sunseri F."/>
            <person name="Falavigna A."/>
            <person name="Ye Y."/>
            <person name="Leebens-Mack J.H."/>
            <person name="Chen G."/>
        </authorList>
    </citation>
    <scope>NUCLEOTIDE SEQUENCE [LARGE SCALE GENOMIC DNA]</scope>
    <source>
        <strain evidence="3">cv. DH0086</strain>
    </source>
</reference>
<dbReference type="Gramene" id="ONK72089">
    <property type="protein sequence ID" value="ONK72089"/>
    <property type="gene ID" value="A4U43_C04F15600"/>
</dbReference>